<comment type="caution">
    <text evidence="2">The sequence shown here is derived from an EMBL/GenBank/DDBJ whole genome shotgun (WGS) entry which is preliminary data.</text>
</comment>
<evidence type="ECO:0000313" key="3">
    <source>
        <dbReference type="Proteomes" id="UP000828390"/>
    </source>
</evidence>
<evidence type="ECO:0000256" key="1">
    <source>
        <dbReference type="SAM" id="MobiDB-lite"/>
    </source>
</evidence>
<reference evidence="2" key="1">
    <citation type="journal article" date="2019" name="bioRxiv">
        <title>The Genome of the Zebra Mussel, Dreissena polymorpha: A Resource for Invasive Species Research.</title>
        <authorList>
            <person name="McCartney M.A."/>
            <person name="Auch B."/>
            <person name="Kono T."/>
            <person name="Mallez S."/>
            <person name="Zhang Y."/>
            <person name="Obille A."/>
            <person name="Becker A."/>
            <person name="Abrahante J.E."/>
            <person name="Garbe J."/>
            <person name="Badalamenti J.P."/>
            <person name="Herman A."/>
            <person name="Mangelson H."/>
            <person name="Liachko I."/>
            <person name="Sullivan S."/>
            <person name="Sone E.D."/>
            <person name="Koren S."/>
            <person name="Silverstein K.A.T."/>
            <person name="Beckman K.B."/>
            <person name="Gohl D.M."/>
        </authorList>
    </citation>
    <scope>NUCLEOTIDE SEQUENCE</scope>
    <source>
        <strain evidence="2">Duluth1</strain>
        <tissue evidence="2">Whole animal</tissue>
    </source>
</reference>
<proteinExistence type="predicted"/>
<sequence length="127" mass="13680">MSSALVMSSTPVTSRVVTDKKREASSPFDDDDYKKSRLCSNGGESYSIDIDTSLDYAKVTLSDEQLKKLNMLVKDSLDNQLSSLVSSIVSGVIDGLKLKITALESDNAGLKSSITGLESKVVDLKKN</sequence>
<feature type="region of interest" description="Disordered" evidence="1">
    <location>
        <begin position="1"/>
        <end position="34"/>
    </location>
</feature>
<gene>
    <name evidence="2" type="ORF">DPMN_112404</name>
</gene>
<dbReference type="EMBL" id="JAIWYP010000004">
    <property type="protein sequence ID" value="KAH3838986.1"/>
    <property type="molecule type" value="Genomic_DNA"/>
</dbReference>
<feature type="compositionally biased region" description="Polar residues" evidence="1">
    <location>
        <begin position="1"/>
        <end position="16"/>
    </location>
</feature>
<evidence type="ECO:0000313" key="2">
    <source>
        <dbReference type="EMBL" id="KAH3838986.1"/>
    </source>
</evidence>
<keyword evidence="3" id="KW-1185">Reference proteome</keyword>
<reference evidence="2" key="2">
    <citation type="submission" date="2020-11" db="EMBL/GenBank/DDBJ databases">
        <authorList>
            <person name="McCartney M.A."/>
            <person name="Auch B."/>
            <person name="Kono T."/>
            <person name="Mallez S."/>
            <person name="Becker A."/>
            <person name="Gohl D.M."/>
            <person name="Silverstein K.A.T."/>
            <person name="Koren S."/>
            <person name="Bechman K.B."/>
            <person name="Herman A."/>
            <person name="Abrahante J.E."/>
            <person name="Garbe J."/>
        </authorList>
    </citation>
    <scope>NUCLEOTIDE SEQUENCE</scope>
    <source>
        <strain evidence="2">Duluth1</strain>
        <tissue evidence="2">Whole animal</tissue>
    </source>
</reference>
<organism evidence="2 3">
    <name type="scientific">Dreissena polymorpha</name>
    <name type="common">Zebra mussel</name>
    <name type="synonym">Mytilus polymorpha</name>
    <dbReference type="NCBI Taxonomy" id="45954"/>
    <lineage>
        <taxon>Eukaryota</taxon>
        <taxon>Metazoa</taxon>
        <taxon>Spiralia</taxon>
        <taxon>Lophotrochozoa</taxon>
        <taxon>Mollusca</taxon>
        <taxon>Bivalvia</taxon>
        <taxon>Autobranchia</taxon>
        <taxon>Heteroconchia</taxon>
        <taxon>Euheterodonta</taxon>
        <taxon>Imparidentia</taxon>
        <taxon>Neoheterodontei</taxon>
        <taxon>Myida</taxon>
        <taxon>Dreissenoidea</taxon>
        <taxon>Dreissenidae</taxon>
        <taxon>Dreissena</taxon>
    </lineage>
</organism>
<accession>A0A9D4KG17</accession>
<dbReference type="Proteomes" id="UP000828390">
    <property type="component" value="Unassembled WGS sequence"/>
</dbReference>
<protein>
    <submittedName>
        <fullName evidence="2">Uncharacterized protein</fullName>
    </submittedName>
</protein>
<name>A0A9D4KG17_DREPO</name>
<dbReference type="AlphaFoldDB" id="A0A9D4KG17"/>